<dbReference type="GeneID" id="40075076"/>
<name>A0A1Q2U2T2_9CAUD</name>
<organism evidence="1 2">
    <name type="scientific">Vibrio phage pTD1</name>
    <dbReference type="NCBI Taxonomy" id="1938577"/>
    <lineage>
        <taxon>Viruses</taxon>
        <taxon>Duplodnaviria</taxon>
        <taxon>Heunggongvirae</taxon>
        <taxon>Uroviricota</taxon>
        <taxon>Caudoviricetes</taxon>
        <taxon>Chimalliviridae</taxon>
        <taxon>Gorgonvirinae</taxon>
        <taxon>Tidunavirus</taxon>
        <taxon>Tidunavirus pTD1</taxon>
    </lineage>
</organism>
<protein>
    <submittedName>
        <fullName evidence="1">Uncharacterized protein</fullName>
    </submittedName>
</protein>
<dbReference type="RefSeq" id="YP_009599347.1">
    <property type="nucleotide sequence ID" value="NC_041916.1"/>
</dbReference>
<dbReference type="EMBL" id="AP017972">
    <property type="protein sequence ID" value="BAW98269.1"/>
    <property type="molecule type" value="Genomic_DNA"/>
</dbReference>
<sequence length="323" mass="37924">MNPHIFDLDELVAAIRYRLQTALVNKTSDQTTDIIQAIHQSYPFTSDMIEIPDMCVGLEDAYLVVKFPKNEVELRMFNKEPQVYFTAPNNNLVICTEHHPDVPIAENWLTTKYMFTRLYLGQKLPSQPWQEQYVRYPFKGVLRFNGIDFDNPQTYYMLLPSEEVRYRGNQSLTPYNVMFPSVKHEPDFMQIAKLEAYRLAELLNDAETSMEAYETFVNWFNAPRYPLYKTTPEARFGNVTVHYPFDQRVLYRIHAHPDKYFASSIDFEKPLPVSVESEQFRELDPKLVNTVRKINELRAELGLVKQRPLWASDGTIKELVDEE</sequence>
<dbReference type="KEGG" id="vg:40075076"/>
<evidence type="ECO:0000313" key="1">
    <source>
        <dbReference type="EMBL" id="BAW98269.1"/>
    </source>
</evidence>
<proteinExistence type="predicted"/>
<dbReference type="OrthoDB" id="22184at10239"/>
<evidence type="ECO:0000313" key="2">
    <source>
        <dbReference type="Proteomes" id="UP000221243"/>
    </source>
</evidence>
<accession>A0A1Q2U2T2</accession>
<dbReference type="Proteomes" id="UP000221243">
    <property type="component" value="Segment"/>
</dbReference>
<reference evidence="1 2" key="1">
    <citation type="submission" date="2017-01" db="EMBL/GenBank/DDBJ databases">
        <title>Complete Genome Sequence of Vibrio Parahaemolyticus Bacteriophage pTD1.</title>
        <authorList>
            <person name="Midorikawa Y."/>
            <person name="Sano M."/>
        </authorList>
    </citation>
    <scope>NUCLEOTIDE SEQUENCE [LARGE SCALE GENOMIC DNA]</scope>
    <source>
        <strain evidence="1">PTD1</strain>
    </source>
</reference>
<keyword evidence="2" id="KW-1185">Reference proteome</keyword>